<comment type="caution">
    <text evidence="1">The sequence shown here is derived from an EMBL/GenBank/DDBJ whole genome shotgun (WGS) entry which is preliminary data.</text>
</comment>
<dbReference type="PANTHER" id="PTHR33677:SF3">
    <property type="entry name" value="COPPER-SENSING TRANSCRIPTIONAL REPRESSOR RICR"/>
    <property type="match status" value="1"/>
</dbReference>
<proteinExistence type="predicted"/>
<evidence type="ECO:0000313" key="1">
    <source>
        <dbReference type="EMBL" id="GIO52780.1"/>
    </source>
</evidence>
<evidence type="ECO:0000313" key="2">
    <source>
        <dbReference type="Proteomes" id="UP000676601"/>
    </source>
</evidence>
<protein>
    <recommendedName>
        <fullName evidence="3">CsoR family transcriptional regulator</fullName>
    </recommendedName>
</protein>
<dbReference type="EMBL" id="BORU01000001">
    <property type="protein sequence ID" value="GIO52780.1"/>
    <property type="molecule type" value="Genomic_DNA"/>
</dbReference>
<organism evidence="1 2">
    <name type="scientific">Paenibacillus cineris</name>
    <dbReference type="NCBI Taxonomy" id="237530"/>
    <lineage>
        <taxon>Bacteria</taxon>
        <taxon>Bacillati</taxon>
        <taxon>Bacillota</taxon>
        <taxon>Bacilli</taxon>
        <taxon>Bacillales</taxon>
        <taxon>Paenibacillaceae</taxon>
        <taxon>Paenibacillus</taxon>
    </lineage>
</organism>
<dbReference type="Gene3D" id="1.20.58.1000">
    <property type="entry name" value="Metal-sensitive repressor, helix protomer"/>
    <property type="match status" value="1"/>
</dbReference>
<dbReference type="PANTHER" id="PTHR33677">
    <property type="entry name" value="TRANSCRIPTIONAL REPRESSOR FRMR-RELATED"/>
    <property type="match status" value="1"/>
</dbReference>
<dbReference type="InterPro" id="IPR038390">
    <property type="entry name" value="Metal_Tscrpt_repr_sf"/>
</dbReference>
<dbReference type="Proteomes" id="UP000676601">
    <property type="component" value="Unassembled WGS sequence"/>
</dbReference>
<sequence>MQEINHAVIYEVNRYVSKDLYTGMEAGTMSVELETVESTLAENAGCCSSEEPGRKSHHSEKEKTNMISRLNRIEGQIRGIKGLIEKDTYCDDVLNQIASVQSALNGVGKLLLEHHMKSCVIDRIQEGDTEVLDELLKTMNKLMK</sequence>
<dbReference type="InterPro" id="IPR003735">
    <property type="entry name" value="Metal_Tscrpt_repr"/>
</dbReference>
<dbReference type="Pfam" id="PF02583">
    <property type="entry name" value="Trns_repr_metal"/>
    <property type="match status" value="1"/>
</dbReference>
<evidence type="ECO:0008006" key="3">
    <source>
        <dbReference type="Google" id="ProtNLM"/>
    </source>
</evidence>
<keyword evidence="2" id="KW-1185">Reference proteome</keyword>
<reference evidence="1 2" key="1">
    <citation type="submission" date="2021-03" db="EMBL/GenBank/DDBJ databases">
        <title>Antimicrobial resistance genes in bacteria isolated from Japanese honey, and their potential for conferring macrolide and lincosamide resistance in the American foulbrood pathogen Paenibacillus larvae.</title>
        <authorList>
            <person name="Okamoto M."/>
            <person name="Kumagai M."/>
            <person name="Kanamori H."/>
            <person name="Takamatsu D."/>
        </authorList>
    </citation>
    <scope>NUCLEOTIDE SEQUENCE [LARGE SCALE GENOMIC DNA]</scope>
    <source>
        <strain evidence="1 2">J21TS7</strain>
    </source>
</reference>
<name>A0ABQ4L8H2_9BACL</name>
<accession>A0ABQ4L8H2</accession>
<dbReference type="CDD" id="cd10152">
    <property type="entry name" value="SaCsoR-like_DUF156"/>
    <property type="match status" value="1"/>
</dbReference>
<gene>
    <name evidence="1" type="ORF">J21TS7_10980</name>
</gene>